<keyword evidence="3" id="KW-1185">Reference proteome</keyword>
<organism evidence="2 3">
    <name type="scientific">Favolaschia claudopus</name>
    <dbReference type="NCBI Taxonomy" id="2862362"/>
    <lineage>
        <taxon>Eukaryota</taxon>
        <taxon>Fungi</taxon>
        <taxon>Dikarya</taxon>
        <taxon>Basidiomycota</taxon>
        <taxon>Agaricomycotina</taxon>
        <taxon>Agaricomycetes</taxon>
        <taxon>Agaricomycetidae</taxon>
        <taxon>Agaricales</taxon>
        <taxon>Marasmiineae</taxon>
        <taxon>Mycenaceae</taxon>
        <taxon>Favolaschia</taxon>
    </lineage>
</organism>
<keyword evidence="1" id="KW-1133">Transmembrane helix</keyword>
<feature type="non-terminal residue" evidence="2">
    <location>
        <position position="1"/>
    </location>
</feature>
<protein>
    <submittedName>
        <fullName evidence="2">Uncharacterized protein</fullName>
    </submittedName>
</protein>
<proteinExistence type="predicted"/>
<sequence>LQDGSKSAHAADISSIKTGLSRWNAHWTPPYSPVLKHEMGFRHPECGKWLCPIDLDWDDAQVAQDLRSGKKVALPEDYHRGLYFGEDPDPNDLMTGFLRGEQILRGYNSIFISPSTALSESGTDKSTGKGIAAHHGISTATLESVIYVAHILHFCLSSQATFQAKGGNGLFSYRRYFKNIQVSVRQWPEEEQENLLTWWNEYVFCFFVFPSLILFLGKCSLARMRRLLSVLMEL</sequence>
<evidence type="ECO:0000313" key="2">
    <source>
        <dbReference type="EMBL" id="KAK6971733.1"/>
    </source>
</evidence>
<accession>A0AAV9Z559</accession>
<reference evidence="2 3" key="1">
    <citation type="journal article" date="2024" name="J Genomics">
        <title>Draft genome sequencing and assembly of Favolaschia claudopus CIRM-BRFM 2984 isolated from oak limbs.</title>
        <authorList>
            <person name="Navarro D."/>
            <person name="Drula E."/>
            <person name="Chaduli D."/>
            <person name="Cazenave R."/>
            <person name="Ahrendt S."/>
            <person name="Wang J."/>
            <person name="Lipzen A."/>
            <person name="Daum C."/>
            <person name="Barry K."/>
            <person name="Grigoriev I.V."/>
            <person name="Favel A."/>
            <person name="Rosso M.N."/>
            <person name="Martin F."/>
        </authorList>
    </citation>
    <scope>NUCLEOTIDE SEQUENCE [LARGE SCALE GENOMIC DNA]</scope>
    <source>
        <strain evidence="2 3">CIRM-BRFM 2984</strain>
    </source>
</reference>
<dbReference type="Proteomes" id="UP001362999">
    <property type="component" value="Unassembled WGS sequence"/>
</dbReference>
<evidence type="ECO:0000256" key="1">
    <source>
        <dbReference type="SAM" id="Phobius"/>
    </source>
</evidence>
<keyword evidence="1" id="KW-0472">Membrane</keyword>
<name>A0AAV9Z559_9AGAR</name>
<dbReference type="EMBL" id="JAWWNJ010000205">
    <property type="protein sequence ID" value="KAK6971733.1"/>
    <property type="molecule type" value="Genomic_DNA"/>
</dbReference>
<evidence type="ECO:0000313" key="3">
    <source>
        <dbReference type="Proteomes" id="UP001362999"/>
    </source>
</evidence>
<comment type="caution">
    <text evidence="2">The sequence shown here is derived from an EMBL/GenBank/DDBJ whole genome shotgun (WGS) entry which is preliminary data.</text>
</comment>
<keyword evidence="1" id="KW-0812">Transmembrane</keyword>
<gene>
    <name evidence="2" type="ORF">R3P38DRAFT_2586681</name>
</gene>
<dbReference type="AlphaFoldDB" id="A0AAV9Z559"/>
<dbReference type="Pfam" id="PF20414">
    <property type="entry name" value="DUF6698"/>
    <property type="match status" value="1"/>
</dbReference>
<dbReference type="InterPro" id="IPR046521">
    <property type="entry name" value="DUF6698"/>
</dbReference>
<feature type="transmembrane region" description="Helical" evidence="1">
    <location>
        <begin position="198"/>
        <end position="217"/>
    </location>
</feature>